<feature type="compositionally biased region" description="Low complexity" evidence="1">
    <location>
        <begin position="58"/>
        <end position="71"/>
    </location>
</feature>
<sequence>MYRSDGPCGPKRAKTAHVTIIYSNGCAVATQSKPHGVTLHSRLLDICTAKRAAVSLTPTRSSPLSLSLPTHSPKRHMPDSPDVKFAGLSTPKLDGGNSVTPASAGSSSLGRMDMDDVEAAYVTVMDGGSSDDCTRPRTPLLGRAKRSAKSVPGVTPVLRIVNTILGPSQRAVPPPPLPLDKTYLGRMLRRVPFFSRLARLDSACSHMSRRLGLRRLWFPYLLLWIMGFILLIRAAYYPPGGAEMVDCTSTFWPDYPPDTCGQDGNLCSGSLVEQVVRCPGGCKDTTLGNLRWIGGEVVNGVPVLIGGGDDNGTYRADSWVCAAGIHAGAISPTFGGCLRLQPLAFPLGFSNFVGTKEHGLESESFSPHFPAAFTLSHAGSGASCIDYHWPITAYNVILLFVFTALFAPPPGVLATTILLLGYLQIKLVSDPPYRPPDWSDVLQGVPPVLFAGYWAWNVCLRRTLQGFAVAALPLATAVWQGFGFWVGTESSTLFAKVPISRLGYGKLGADGIVALIIIIIVVAVAVGIQAFEFRRLGYFRYYIVRYLPLVPILIILACIGHSYYLRLHHYLLALAGLPVMSLPNRVSLFGQSFFLAFFLDGVGRWGWASILQSEAELIGDAAVGSALPALTAISSLALSWPALNSTYLDAGLTSFALVLDDLVVEANSTRTNFSLADVSADLATDHYFRIAYIANGSSMDFSDPATWYSSNQSWVIPTEDE</sequence>
<dbReference type="STRING" id="105984.A0A427XR70"/>
<accession>A0A427XR70</accession>
<dbReference type="Gene3D" id="2.170.130.20">
    <property type="entry name" value="LCCL-like domain"/>
    <property type="match status" value="1"/>
</dbReference>
<dbReference type="AlphaFoldDB" id="A0A427XR70"/>
<dbReference type="Proteomes" id="UP000279236">
    <property type="component" value="Unassembled WGS sequence"/>
</dbReference>
<gene>
    <name evidence="4" type="ORF">EHS24_008745</name>
</gene>
<dbReference type="OrthoDB" id="441660at2759"/>
<dbReference type="PANTHER" id="PTHR31331">
    <property type="entry name" value="LCCL DOMAIN PROTEIN (AFU_ORTHOLOGUE AFUA_5G08630)"/>
    <property type="match status" value="1"/>
</dbReference>
<name>A0A427XR70_9TREE</name>
<dbReference type="InterPro" id="IPR004043">
    <property type="entry name" value="LCCL"/>
</dbReference>
<evidence type="ECO:0000313" key="5">
    <source>
        <dbReference type="Proteomes" id="UP000279236"/>
    </source>
</evidence>
<evidence type="ECO:0000313" key="4">
    <source>
        <dbReference type="EMBL" id="RSH81303.1"/>
    </source>
</evidence>
<feature type="transmembrane region" description="Helical" evidence="2">
    <location>
        <begin position="441"/>
        <end position="460"/>
    </location>
</feature>
<dbReference type="InterPro" id="IPR036609">
    <property type="entry name" value="LCCL_sf"/>
</dbReference>
<dbReference type="EMBL" id="RSCE01000007">
    <property type="protein sequence ID" value="RSH81303.1"/>
    <property type="molecule type" value="Genomic_DNA"/>
</dbReference>
<keyword evidence="2" id="KW-0812">Transmembrane</keyword>
<feature type="transmembrane region" description="Helical" evidence="2">
    <location>
        <begin position="467"/>
        <end position="487"/>
    </location>
</feature>
<evidence type="ECO:0000256" key="1">
    <source>
        <dbReference type="SAM" id="MobiDB-lite"/>
    </source>
</evidence>
<proteinExistence type="predicted"/>
<dbReference type="Pfam" id="PF03815">
    <property type="entry name" value="LCCL"/>
    <property type="match status" value="1"/>
</dbReference>
<protein>
    <recommendedName>
        <fullName evidence="3">LCCL domain-containing protein</fullName>
    </recommendedName>
</protein>
<dbReference type="RefSeq" id="XP_028476022.1">
    <property type="nucleotide sequence ID" value="XM_028624048.1"/>
</dbReference>
<evidence type="ECO:0000256" key="2">
    <source>
        <dbReference type="SAM" id="Phobius"/>
    </source>
</evidence>
<feature type="domain" description="LCCL" evidence="3">
    <location>
        <begin position="272"/>
        <end position="367"/>
    </location>
</feature>
<comment type="caution">
    <text evidence="4">The sequence shown here is derived from an EMBL/GenBank/DDBJ whole genome shotgun (WGS) entry which is preliminary data.</text>
</comment>
<keyword evidence="2" id="KW-0472">Membrane</keyword>
<feature type="transmembrane region" description="Helical" evidence="2">
    <location>
        <begin position="396"/>
        <end position="421"/>
    </location>
</feature>
<dbReference type="GeneID" id="39593288"/>
<keyword evidence="2" id="KW-1133">Transmembrane helix</keyword>
<keyword evidence="5" id="KW-1185">Reference proteome</keyword>
<evidence type="ECO:0000259" key="3">
    <source>
        <dbReference type="Pfam" id="PF03815"/>
    </source>
</evidence>
<feature type="compositionally biased region" description="Polar residues" evidence="1">
    <location>
        <begin position="97"/>
        <end position="109"/>
    </location>
</feature>
<dbReference type="SUPFAM" id="SSF69848">
    <property type="entry name" value="LCCL domain"/>
    <property type="match status" value="1"/>
</dbReference>
<feature type="transmembrane region" description="Helical" evidence="2">
    <location>
        <begin position="217"/>
        <end position="236"/>
    </location>
</feature>
<feature type="region of interest" description="Disordered" evidence="1">
    <location>
        <begin position="58"/>
        <end position="110"/>
    </location>
</feature>
<feature type="transmembrane region" description="Helical" evidence="2">
    <location>
        <begin position="507"/>
        <end position="531"/>
    </location>
</feature>
<dbReference type="PANTHER" id="PTHR31331:SF1">
    <property type="entry name" value="CYSTEINE RICH SECRETORY PROTEIN LCCL DOMAIN CONTAINING 2"/>
    <property type="match status" value="1"/>
</dbReference>
<reference evidence="4 5" key="1">
    <citation type="submission" date="2018-11" db="EMBL/GenBank/DDBJ databases">
        <title>Genome sequence of Apiotrichum porosum DSM 27194.</title>
        <authorList>
            <person name="Aliyu H."/>
            <person name="Gorte O."/>
            <person name="Ochsenreither K."/>
        </authorList>
    </citation>
    <scope>NUCLEOTIDE SEQUENCE [LARGE SCALE GENOMIC DNA]</scope>
    <source>
        <strain evidence="4 5">DSM 27194</strain>
    </source>
</reference>
<feature type="transmembrane region" description="Helical" evidence="2">
    <location>
        <begin position="543"/>
        <end position="565"/>
    </location>
</feature>
<dbReference type="InterPro" id="IPR051957">
    <property type="entry name" value="CRISP-LCCL_domain"/>
</dbReference>
<organism evidence="4 5">
    <name type="scientific">Apiotrichum porosum</name>
    <dbReference type="NCBI Taxonomy" id="105984"/>
    <lineage>
        <taxon>Eukaryota</taxon>
        <taxon>Fungi</taxon>
        <taxon>Dikarya</taxon>
        <taxon>Basidiomycota</taxon>
        <taxon>Agaricomycotina</taxon>
        <taxon>Tremellomycetes</taxon>
        <taxon>Trichosporonales</taxon>
        <taxon>Trichosporonaceae</taxon>
        <taxon>Apiotrichum</taxon>
    </lineage>
</organism>